<dbReference type="Proteomes" id="UP000650081">
    <property type="component" value="Unassembled WGS sequence"/>
</dbReference>
<dbReference type="Pfam" id="PF02627">
    <property type="entry name" value="CMD"/>
    <property type="match status" value="1"/>
</dbReference>
<dbReference type="GO" id="GO:0051920">
    <property type="term" value="F:peroxiredoxin activity"/>
    <property type="evidence" value="ECO:0007669"/>
    <property type="project" value="InterPro"/>
</dbReference>
<dbReference type="Gene3D" id="1.20.1290.10">
    <property type="entry name" value="AhpD-like"/>
    <property type="match status" value="1"/>
</dbReference>
<dbReference type="InterPro" id="IPR003779">
    <property type="entry name" value="CMD-like"/>
</dbReference>
<evidence type="ECO:0000259" key="1">
    <source>
        <dbReference type="Pfam" id="PF02627"/>
    </source>
</evidence>
<accession>A0A923T7Z0</accession>
<dbReference type="PANTHER" id="PTHR33930">
    <property type="entry name" value="ALKYL HYDROPEROXIDE REDUCTASE AHPD"/>
    <property type="match status" value="1"/>
</dbReference>
<dbReference type="SUPFAM" id="SSF69118">
    <property type="entry name" value="AhpD-like"/>
    <property type="match status" value="1"/>
</dbReference>
<dbReference type="PANTHER" id="PTHR33930:SF2">
    <property type="entry name" value="BLR3452 PROTEIN"/>
    <property type="match status" value="1"/>
</dbReference>
<protein>
    <submittedName>
        <fullName evidence="2">Carboxymuconolactone decarboxylase family protein</fullName>
    </submittedName>
</protein>
<dbReference type="NCBIfam" id="TIGR04169">
    <property type="entry name" value="perox_w_seleSAM"/>
    <property type="match status" value="1"/>
</dbReference>
<reference evidence="2" key="1">
    <citation type="submission" date="2020-08" db="EMBL/GenBank/DDBJ databases">
        <title>Lewinella bacteria from marine environments.</title>
        <authorList>
            <person name="Zhong Y."/>
        </authorList>
    </citation>
    <scope>NUCLEOTIDE SEQUENCE</scope>
    <source>
        <strain evidence="2">KCTC 42187</strain>
    </source>
</reference>
<proteinExistence type="predicted"/>
<sequence>MDNQYSDPKDLRTFGKIVEWQEEMGNKFFDWYAGVTEGDTALSAREKALIALAVSHAIQCSYCIDAYTTNSLQAGADEEQMMEAVHVAAAVKAGTTLIYARQMQRQVSKVTM</sequence>
<name>A0A923T7Z0_9BACT</name>
<dbReference type="InterPro" id="IPR004675">
    <property type="entry name" value="AhpD_core"/>
</dbReference>
<comment type="caution">
    <text evidence="2">The sequence shown here is derived from an EMBL/GenBank/DDBJ whole genome shotgun (WGS) entry which is preliminary data.</text>
</comment>
<evidence type="ECO:0000313" key="3">
    <source>
        <dbReference type="Proteomes" id="UP000650081"/>
    </source>
</evidence>
<keyword evidence="3" id="KW-1185">Reference proteome</keyword>
<dbReference type="InterPro" id="IPR026445">
    <property type="entry name" value="AlkhydPrxdase/COmuclacdeCOase"/>
</dbReference>
<dbReference type="AlphaFoldDB" id="A0A923T7Z0"/>
<dbReference type="RefSeq" id="WP_187465679.1">
    <property type="nucleotide sequence ID" value="NZ_JACSIT010000067.1"/>
</dbReference>
<dbReference type="NCBIfam" id="TIGR00778">
    <property type="entry name" value="ahpD_dom"/>
    <property type="match status" value="1"/>
</dbReference>
<dbReference type="EMBL" id="JACSIT010000067">
    <property type="protein sequence ID" value="MBC6993403.1"/>
    <property type="molecule type" value="Genomic_DNA"/>
</dbReference>
<organism evidence="2 3">
    <name type="scientific">Neolewinella lacunae</name>
    <dbReference type="NCBI Taxonomy" id="1517758"/>
    <lineage>
        <taxon>Bacteria</taxon>
        <taxon>Pseudomonadati</taxon>
        <taxon>Bacteroidota</taxon>
        <taxon>Saprospiria</taxon>
        <taxon>Saprospirales</taxon>
        <taxon>Lewinellaceae</taxon>
        <taxon>Neolewinella</taxon>
    </lineage>
</organism>
<evidence type="ECO:0000313" key="2">
    <source>
        <dbReference type="EMBL" id="MBC6993403.1"/>
    </source>
</evidence>
<dbReference type="InterPro" id="IPR029032">
    <property type="entry name" value="AhpD-like"/>
</dbReference>
<feature type="domain" description="Carboxymuconolactone decarboxylase-like" evidence="1">
    <location>
        <begin position="26"/>
        <end position="102"/>
    </location>
</feature>
<gene>
    <name evidence="2" type="ORF">H9S92_04465</name>
</gene>